<reference evidence="3" key="1">
    <citation type="journal article" date="2019" name="Int. J. Syst. Evol. Microbiol.">
        <title>The Global Catalogue of Microorganisms (GCM) 10K type strain sequencing project: providing services to taxonomists for standard genome sequencing and annotation.</title>
        <authorList>
            <consortium name="The Broad Institute Genomics Platform"/>
            <consortium name="The Broad Institute Genome Sequencing Center for Infectious Disease"/>
            <person name="Wu L."/>
            <person name="Ma J."/>
        </authorList>
    </citation>
    <scope>NUCLEOTIDE SEQUENCE [LARGE SCALE GENOMIC DNA]</scope>
    <source>
        <strain evidence="3">CGMCC 4.1622</strain>
    </source>
</reference>
<dbReference type="RefSeq" id="WP_346148457.1">
    <property type="nucleotide sequence ID" value="NZ_BAAAUA010000049.1"/>
</dbReference>
<dbReference type="SMART" id="SM00860">
    <property type="entry name" value="SMI1_KNR4"/>
    <property type="match status" value="1"/>
</dbReference>
<protein>
    <submittedName>
        <fullName evidence="2">SMI1/KNR4 family protein</fullName>
    </submittedName>
</protein>
<dbReference type="InterPro" id="IPR037883">
    <property type="entry name" value="Knr4/Smi1-like_sf"/>
</dbReference>
<name>A0ABW0VKU7_9ACTN</name>
<proteinExistence type="predicted"/>
<evidence type="ECO:0000313" key="2">
    <source>
        <dbReference type="EMBL" id="MFC5645364.1"/>
    </source>
</evidence>
<organism evidence="2 3">
    <name type="scientific">Kitasatospora cinereorecta</name>
    <dbReference type="NCBI Taxonomy" id="285560"/>
    <lineage>
        <taxon>Bacteria</taxon>
        <taxon>Bacillati</taxon>
        <taxon>Actinomycetota</taxon>
        <taxon>Actinomycetes</taxon>
        <taxon>Kitasatosporales</taxon>
        <taxon>Streptomycetaceae</taxon>
        <taxon>Kitasatospora</taxon>
    </lineage>
</organism>
<feature type="domain" description="Knr4/Smi1-like" evidence="1">
    <location>
        <begin position="23"/>
        <end position="158"/>
    </location>
</feature>
<accession>A0ABW0VKU7</accession>
<dbReference type="EMBL" id="JBHSOC010000068">
    <property type="protein sequence ID" value="MFC5645364.1"/>
    <property type="molecule type" value="Genomic_DNA"/>
</dbReference>
<dbReference type="Gene3D" id="3.40.1580.10">
    <property type="entry name" value="SMI1/KNR4-like"/>
    <property type="match status" value="1"/>
</dbReference>
<dbReference type="InterPro" id="IPR018958">
    <property type="entry name" value="Knr4/Smi1-like_dom"/>
</dbReference>
<keyword evidence="3" id="KW-1185">Reference proteome</keyword>
<dbReference type="Pfam" id="PF09346">
    <property type="entry name" value="SMI1_KNR4"/>
    <property type="match status" value="1"/>
</dbReference>
<evidence type="ECO:0000313" key="3">
    <source>
        <dbReference type="Proteomes" id="UP001596066"/>
    </source>
</evidence>
<comment type="caution">
    <text evidence="2">The sequence shown here is derived from an EMBL/GenBank/DDBJ whole genome shotgun (WGS) entry which is preliminary data.</text>
</comment>
<dbReference type="SUPFAM" id="SSF160631">
    <property type="entry name" value="SMI1/KNR4-like"/>
    <property type="match status" value="1"/>
</dbReference>
<sequence length="171" mass="18944">MTRFEDLQRSLWDTGTDFGVQPPMTDQVILEAERLLNVTLPSSLLDLLRQQNGGHVTSSRSAFPTSRPTSWSADHVPFESVLGIGHRERTISLLDSPYLVEEWNLPAPVVLVSGDGPCWVGLDYRAGGRHGEPSVTWFDADDNSELALAPDFQSFVEGLTSASRFERVKSE</sequence>
<evidence type="ECO:0000259" key="1">
    <source>
        <dbReference type="SMART" id="SM00860"/>
    </source>
</evidence>
<gene>
    <name evidence="2" type="ORF">ACFPZF_28945</name>
</gene>
<dbReference type="Proteomes" id="UP001596066">
    <property type="component" value="Unassembled WGS sequence"/>
</dbReference>